<dbReference type="EMBL" id="CP000644">
    <property type="protein sequence ID" value="ABO91935.1"/>
    <property type="molecule type" value="Genomic_DNA"/>
</dbReference>
<dbReference type="STRING" id="29491.GCA_000820065_02655"/>
<proteinExistence type="predicted"/>
<evidence type="ECO:0000313" key="3">
    <source>
        <dbReference type="Proteomes" id="UP000000225"/>
    </source>
</evidence>
<feature type="region of interest" description="Disordered" evidence="1">
    <location>
        <begin position="90"/>
        <end position="111"/>
    </location>
</feature>
<reference evidence="3" key="1">
    <citation type="journal article" date="2008" name="BMC Genomics">
        <title>The genome of Aeromonas salmonicida subsp. salmonicida A449: insights into the evolution of a fish pathogen.</title>
        <authorList>
            <person name="Reith M.E."/>
            <person name="Singh R.K."/>
            <person name="Curtis B."/>
            <person name="Boyd J.M."/>
            <person name="Bouevitch A."/>
            <person name="Kimball J."/>
            <person name="Munholland J."/>
            <person name="Murphy C."/>
            <person name="Sarty D."/>
            <person name="Williams J."/>
            <person name="Nash J.H."/>
            <person name="Johnson S.C."/>
            <person name="Brown L.L."/>
        </authorList>
    </citation>
    <scope>NUCLEOTIDE SEQUENCE [LARGE SCALE GENOMIC DNA]</scope>
    <source>
        <strain evidence="3">A449</strain>
    </source>
</reference>
<dbReference type="HOGENOM" id="CLU_2204467_0_0_6"/>
<evidence type="ECO:0000313" key="2">
    <source>
        <dbReference type="EMBL" id="ABO91935.1"/>
    </source>
</evidence>
<name>A4SSR3_AERS4</name>
<evidence type="ECO:0000256" key="1">
    <source>
        <dbReference type="SAM" id="MobiDB-lite"/>
    </source>
</evidence>
<feature type="compositionally biased region" description="Basic and acidic residues" evidence="1">
    <location>
        <begin position="99"/>
        <end position="111"/>
    </location>
</feature>
<sequence length="111" mass="12359">MSHVMVLTRRQLARARRWLPLWSLLMVLMSFGSRAATDLCTLTPHCSQSERTLEKAMPCGSFTAALAMTVLTSDSLTVAVLEPDRPEFIAPSLYTPDAPPERLERPPRHPG</sequence>
<dbReference type="KEGG" id="asa:ASA_3985"/>
<gene>
    <name evidence="2" type="ordered locus">ASA_3985</name>
</gene>
<dbReference type="Proteomes" id="UP000000225">
    <property type="component" value="Chromosome"/>
</dbReference>
<protein>
    <submittedName>
        <fullName evidence="2">Uncharacterized protein</fullName>
    </submittedName>
</protein>
<dbReference type="AlphaFoldDB" id="A4SSR3"/>
<organism evidence="2 3">
    <name type="scientific">Aeromonas salmonicida (strain A449)</name>
    <dbReference type="NCBI Taxonomy" id="382245"/>
    <lineage>
        <taxon>Bacteria</taxon>
        <taxon>Pseudomonadati</taxon>
        <taxon>Pseudomonadota</taxon>
        <taxon>Gammaproteobacteria</taxon>
        <taxon>Aeromonadales</taxon>
        <taxon>Aeromonadaceae</taxon>
        <taxon>Aeromonas</taxon>
    </lineage>
</organism>
<accession>A4SSR3</accession>